<gene>
    <name evidence="5" type="ORF">SAMN04489707_100289</name>
</gene>
<organism evidence="5 6">
    <name type="scientific">Paenacidovorax caeni</name>
    <dbReference type="NCBI Taxonomy" id="343013"/>
    <lineage>
        <taxon>Bacteria</taxon>
        <taxon>Pseudomonadati</taxon>
        <taxon>Pseudomonadota</taxon>
        <taxon>Betaproteobacteria</taxon>
        <taxon>Burkholderiales</taxon>
        <taxon>Comamonadaceae</taxon>
        <taxon>Paenacidovorax</taxon>
    </lineage>
</organism>
<dbReference type="Pfam" id="PF01814">
    <property type="entry name" value="Hemerythrin"/>
    <property type="match status" value="1"/>
</dbReference>
<dbReference type="SUPFAM" id="SSF47188">
    <property type="entry name" value="Hemerythrin-like"/>
    <property type="match status" value="1"/>
</dbReference>
<dbReference type="STRING" id="343013.SAMN04489707_100289"/>
<dbReference type="EMBL" id="FPBX01000002">
    <property type="protein sequence ID" value="SFU36048.1"/>
    <property type="molecule type" value="Genomic_DNA"/>
</dbReference>
<dbReference type="GO" id="GO:0046872">
    <property type="term" value="F:metal ion binding"/>
    <property type="evidence" value="ECO:0007669"/>
    <property type="project" value="UniProtKB-KW"/>
</dbReference>
<comment type="similarity">
    <text evidence="1">Belongs to the hemerythrin family.</text>
</comment>
<evidence type="ECO:0000256" key="2">
    <source>
        <dbReference type="ARBA" id="ARBA00022723"/>
    </source>
</evidence>
<protein>
    <submittedName>
        <fullName evidence="5">Hemerythrin-like metal-binding domain protein</fullName>
    </submittedName>
</protein>
<evidence type="ECO:0000313" key="5">
    <source>
        <dbReference type="EMBL" id="SFU36048.1"/>
    </source>
</evidence>
<proteinExistence type="inferred from homology"/>
<sequence>MAYFEWADDMVIDNGQIDAEHRKLVDLVNELHTATSQGNGQSVVADLLERLIADTAEHLRHEEMQMQQAEFPGLETTASAMSTSSTTCAHSRQSSTRAASPWPRSCPRCCATGCRCTSGATTRSCAFSSKKSAAAASARSRGADTGRIPGTCPGPRKFTGFSACSACQ</sequence>
<feature type="domain" description="Hemerythrin-like" evidence="4">
    <location>
        <begin position="16"/>
        <end position="80"/>
    </location>
</feature>
<dbReference type="InterPro" id="IPR012827">
    <property type="entry name" value="Hemerythrin_metal-bd"/>
</dbReference>
<dbReference type="AlphaFoldDB" id="A0A1I7FIR9"/>
<keyword evidence="3" id="KW-0408">Iron</keyword>
<evidence type="ECO:0000313" key="6">
    <source>
        <dbReference type="Proteomes" id="UP000183656"/>
    </source>
</evidence>
<evidence type="ECO:0000259" key="4">
    <source>
        <dbReference type="Pfam" id="PF01814"/>
    </source>
</evidence>
<dbReference type="InterPro" id="IPR012312">
    <property type="entry name" value="Hemerythrin-like"/>
</dbReference>
<dbReference type="CDD" id="cd12107">
    <property type="entry name" value="Hemerythrin"/>
    <property type="match status" value="1"/>
</dbReference>
<reference evidence="5 6" key="1">
    <citation type="submission" date="2016-10" db="EMBL/GenBank/DDBJ databases">
        <authorList>
            <person name="de Groot N.N."/>
        </authorList>
    </citation>
    <scope>NUCLEOTIDE SEQUENCE [LARGE SCALE GENOMIC DNA]</scope>
    <source>
        <strain evidence="5 6">R-24608</strain>
    </source>
</reference>
<dbReference type="InterPro" id="IPR035938">
    <property type="entry name" value="Hemerythrin-like_sf"/>
</dbReference>
<keyword evidence="2" id="KW-0479">Metal-binding</keyword>
<evidence type="ECO:0000256" key="1">
    <source>
        <dbReference type="ARBA" id="ARBA00010587"/>
    </source>
</evidence>
<dbReference type="NCBIfam" id="TIGR02481">
    <property type="entry name" value="hemeryth_dom"/>
    <property type="match status" value="1"/>
</dbReference>
<dbReference type="Proteomes" id="UP000183656">
    <property type="component" value="Unassembled WGS sequence"/>
</dbReference>
<keyword evidence="6" id="KW-1185">Reference proteome</keyword>
<accession>A0A1I7FIR9</accession>
<dbReference type="Gene3D" id="1.20.120.50">
    <property type="entry name" value="Hemerythrin-like"/>
    <property type="match status" value="1"/>
</dbReference>
<evidence type="ECO:0000256" key="3">
    <source>
        <dbReference type="ARBA" id="ARBA00023004"/>
    </source>
</evidence>
<name>A0A1I7FIR9_9BURK</name>